<name>A0AA51N8X3_9BACT</name>
<dbReference type="InterPro" id="IPR046732">
    <property type="entry name" value="DUF6624"/>
</dbReference>
<accession>A0AA51N8X3</accession>
<evidence type="ECO:0000313" key="1">
    <source>
        <dbReference type="EMBL" id="WMN10659.1"/>
    </source>
</evidence>
<organism evidence="1 2">
    <name type="scientific">Marivirga salinarum</name>
    <dbReference type="NCBI Taxonomy" id="3059078"/>
    <lineage>
        <taxon>Bacteria</taxon>
        <taxon>Pseudomonadati</taxon>
        <taxon>Bacteroidota</taxon>
        <taxon>Cytophagia</taxon>
        <taxon>Cytophagales</taxon>
        <taxon>Marivirgaceae</taxon>
        <taxon>Marivirga</taxon>
    </lineage>
</organism>
<dbReference type="RefSeq" id="WP_308347026.1">
    <property type="nucleotide sequence ID" value="NZ_CP129971.1"/>
</dbReference>
<evidence type="ECO:0000313" key="2">
    <source>
        <dbReference type="Proteomes" id="UP001230496"/>
    </source>
</evidence>
<protein>
    <submittedName>
        <fullName evidence="1">Uncharacterized protein</fullName>
    </submittedName>
</protein>
<keyword evidence="2" id="KW-1185">Reference proteome</keyword>
<dbReference type="Pfam" id="PF20329">
    <property type="entry name" value="DUF6624"/>
    <property type="match status" value="1"/>
</dbReference>
<dbReference type="AlphaFoldDB" id="A0AA51N8X3"/>
<dbReference type="Proteomes" id="UP001230496">
    <property type="component" value="Chromosome"/>
</dbReference>
<reference evidence="1 2" key="1">
    <citation type="submission" date="2023-08" db="EMBL/GenBank/DDBJ databases">
        <title>Comparative genomics and taxonomic characterization of three novel marine species of genus Marivirga.</title>
        <authorList>
            <person name="Muhammad N."/>
            <person name="Kim S.-G."/>
        </authorList>
    </citation>
    <scope>NUCLEOTIDE SEQUENCE [LARGE SCALE GENOMIC DNA]</scope>
    <source>
        <strain evidence="1 2">BDSF4-3</strain>
    </source>
</reference>
<gene>
    <name evidence="1" type="ORF">QYS49_35575</name>
</gene>
<proteinExistence type="predicted"/>
<dbReference type="EMBL" id="CP129971">
    <property type="protein sequence ID" value="WMN10659.1"/>
    <property type="molecule type" value="Genomic_DNA"/>
</dbReference>
<sequence>MRKLILIISLGILLSNCTSEKKSDKEQKVSFNEELSNELIALKEIDQLAAKNARPPKEYDHLTPDQWDTKKDSIFRTHKIRLEEILKQYGYPGYDLVGEKAEQAYWLMVQHSDFDPEFQKKVLLELEKQVQKENANSRNFGLLTDRVKINTGQKQIYGTQVTYISEKCQAIPKPLEDSANVNKRRAEVGLPPIEEYLNMMSQMHFEMNKENMIKRGVTEPYVYQVPQ</sequence>
<dbReference type="KEGG" id="msaa:QYS49_35575"/>